<dbReference type="FunFam" id="3.30.160.60:FF:000052">
    <property type="entry name" value="zinc finger protein 546 isoform X1"/>
    <property type="match status" value="1"/>
</dbReference>
<dbReference type="SUPFAM" id="SSF57667">
    <property type="entry name" value="beta-beta-alpha zinc fingers"/>
    <property type="match status" value="1"/>
</dbReference>
<feature type="region of interest" description="Disordered" evidence="9">
    <location>
        <begin position="1"/>
        <end position="23"/>
    </location>
</feature>
<dbReference type="PROSITE" id="PS00028">
    <property type="entry name" value="ZINC_FINGER_C2H2_1"/>
    <property type="match status" value="1"/>
</dbReference>
<evidence type="ECO:0000256" key="1">
    <source>
        <dbReference type="ARBA" id="ARBA00004123"/>
    </source>
</evidence>
<proteinExistence type="inferred from homology"/>
<dbReference type="PANTHER" id="PTHR24388:SF54">
    <property type="entry name" value="PROTEIN ESCARGOT"/>
    <property type="match status" value="1"/>
</dbReference>
<dbReference type="AlphaFoldDB" id="A0AAV2QPP5"/>
<evidence type="ECO:0000256" key="9">
    <source>
        <dbReference type="SAM" id="MobiDB-lite"/>
    </source>
</evidence>
<dbReference type="InterPro" id="IPR036236">
    <property type="entry name" value="Znf_C2H2_sf"/>
</dbReference>
<dbReference type="InterPro" id="IPR050527">
    <property type="entry name" value="Snail/Krueppel_Znf"/>
</dbReference>
<evidence type="ECO:0000256" key="6">
    <source>
        <dbReference type="ARBA" id="ARBA00023242"/>
    </source>
</evidence>
<gene>
    <name evidence="11" type="ORF">MNOR_LOCUS15312</name>
</gene>
<evidence type="ECO:0000256" key="8">
    <source>
        <dbReference type="PROSITE-ProRule" id="PRU00042"/>
    </source>
</evidence>
<comment type="subcellular location">
    <subcellularLocation>
        <location evidence="1">Nucleus</location>
    </subcellularLocation>
</comment>
<evidence type="ECO:0000313" key="11">
    <source>
        <dbReference type="EMBL" id="CAL4095052.1"/>
    </source>
</evidence>
<evidence type="ECO:0000313" key="12">
    <source>
        <dbReference type="Proteomes" id="UP001497623"/>
    </source>
</evidence>
<sequence>MDAVVKQENSISPDDSNNPQEYLRNSTYGRFEVKVKDEIEFDEQPIKIPCVEIRTKEENVIYDEPTTHMYSYMLRSEFVSSRVSSNFSYHTNLLCTSFIKMFALNYDLSLRKPCYNININMVFPHFLPNFVPLSEKSIHNSCIPCHNACTYMGSFLNYMAALCGEKPYQCNQCDKAFSQRLSLKNHFMIHTGEKPYQCNQCTRACTPN</sequence>
<keyword evidence="5" id="KW-0862">Zinc</keyword>
<evidence type="ECO:0000256" key="7">
    <source>
        <dbReference type="ARBA" id="ARBA00037948"/>
    </source>
</evidence>
<feature type="domain" description="C2H2-type" evidence="10">
    <location>
        <begin position="168"/>
        <end position="195"/>
    </location>
</feature>
<dbReference type="PANTHER" id="PTHR24388">
    <property type="entry name" value="ZINC FINGER PROTEIN"/>
    <property type="match status" value="1"/>
</dbReference>
<dbReference type="GO" id="GO:0000981">
    <property type="term" value="F:DNA-binding transcription factor activity, RNA polymerase II-specific"/>
    <property type="evidence" value="ECO:0007669"/>
    <property type="project" value="TreeGrafter"/>
</dbReference>
<protein>
    <recommendedName>
        <fullName evidence="10">C2H2-type domain-containing protein</fullName>
    </recommendedName>
</protein>
<keyword evidence="6" id="KW-0539">Nucleus</keyword>
<reference evidence="11 12" key="1">
    <citation type="submission" date="2024-05" db="EMBL/GenBank/DDBJ databases">
        <authorList>
            <person name="Wallberg A."/>
        </authorList>
    </citation>
    <scope>NUCLEOTIDE SEQUENCE [LARGE SCALE GENOMIC DNA]</scope>
</reference>
<dbReference type="GO" id="GO:0008270">
    <property type="term" value="F:zinc ion binding"/>
    <property type="evidence" value="ECO:0007669"/>
    <property type="project" value="UniProtKB-KW"/>
</dbReference>
<evidence type="ECO:0000256" key="2">
    <source>
        <dbReference type="ARBA" id="ARBA00022723"/>
    </source>
</evidence>
<evidence type="ECO:0000259" key="10">
    <source>
        <dbReference type="PROSITE" id="PS50157"/>
    </source>
</evidence>
<keyword evidence="3" id="KW-0677">Repeat</keyword>
<comment type="similarity">
    <text evidence="7">Belongs to the snail C2H2-type zinc-finger protein family.</text>
</comment>
<dbReference type="Gene3D" id="3.30.160.60">
    <property type="entry name" value="Classic Zinc Finger"/>
    <property type="match status" value="2"/>
</dbReference>
<comment type="caution">
    <text evidence="11">The sequence shown here is derived from an EMBL/GenBank/DDBJ whole genome shotgun (WGS) entry which is preliminary data.</text>
</comment>
<feature type="compositionally biased region" description="Polar residues" evidence="9">
    <location>
        <begin position="7"/>
        <end position="23"/>
    </location>
</feature>
<accession>A0AAV2QPP5</accession>
<dbReference type="InterPro" id="IPR013087">
    <property type="entry name" value="Znf_C2H2_type"/>
</dbReference>
<name>A0AAV2QPP5_MEGNR</name>
<dbReference type="PROSITE" id="PS50157">
    <property type="entry name" value="ZINC_FINGER_C2H2_2"/>
    <property type="match status" value="1"/>
</dbReference>
<dbReference type="EMBL" id="CAXKWB010009521">
    <property type="protein sequence ID" value="CAL4095052.1"/>
    <property type="molecule type" value="Genomic_DNA"/>
</dbReference>
<dbReference type="SMART" id="SM00355">
    <property type="entry name" value="ZnF_C2H2"/>
    <property type="match status" value="1"/>
</dbReference>
<keyword evidence="4 8" id="KW-0863">Zinc-finger</keyword>
<evidence type="ECO:0000256" key="5">
    <source>
        <dbReference type="ARBA" id="ARBA00022833"/>
    </source>
</evidence>
<keyword evidence="12" id="KW-1185">Reference proteome</keyword>
<feature type="non-terminal residue" evidence="11">
    <location>
        <position position="208"/>
    </location>
</feature>
<organism evidence="11 12">
    <name type="scientific">Meganyctiphanes norvegica</name>
    <name type="common">Northern krill</name>
    <name type="synonym">Thysanopoda norvegica</name>
    <dbReference type="NCBI Taxonomy" id="48144"/>
    <lineage>
        <taxon>Eukaryota</taxon>
        <taxon>Metazoa</taxon>
        <taxon>Ecdysozoa</taxon>
        <taxon>Arthropoda</taxon>
        <taxon>Crustacea</taxon>
        <taxon>Multicrustacea</taxon>
        <taxon>Malacostraca</taxon>
        <taxon>Eumalacostraca</taxon>
        <taxon>Eucarida</taxon>
        <taxon>Euphausiacea</taxon>
        <taxon>Euphausiidae</taxon>
        <taxon>Meganyctiphanes</taxon>
    </lineage>
</organism>
<dbReference type="Proteomes" id="UP001497623">
    <property type="component" value="Unassembled WGS sequence"/>
</dbReference>
<evidence type="ECO:0000256" key="4">
    <source>
        <dbReference type="ARBA" id="ARBA00022771"/>
    </source>
</evidence>
<evidence type="ECO:0000256" key="3">
    <source>
        <dbReference type="ARBA" id="ARBA00022737"/>
    </source>
</evidence>
<dbReference type="GO" id="GO:0000978">
    <property type="term" value="F:RNA polymerase II cis-regulatory region sequence-specific DNA binding"/>
    <property type="evidence" value="ECO:0007669"/>
    <property type="project" value="TreeGrafter"/>
</dbReference>
<keyword evidence="2" id="KW-0479">Metal-binding</keyword>
<dbReference type="GO" id="GO:0005634">
    <property type="term" value="C:nucleus"/>
    <property type="evidence" value="ECO:0007669"/>
    <property type="project" value="UniProtKB-SubCell"/>
</dbReference>